<reference evidence="3 4" key="1">
    <citation type="submission" date="2016-10" db="EMBL/GenBank/DDBJ databases">
        <authorList>
            <person name="de Groot N.N."/>
        </authorList>
    </citation>
    <scope>NUCLEOTIDE SEQUENCE [LARGE SCALE GENOMIC DNA]</scope>
    <source>
        <strain evidence="3 4">DSM 22489</strain>
    </source>
</reference>
<dbReference type="Proteomes" id="UP000236728">
    <property type="component" value="Unassembled WGS sequence"/>
</dbReference>
<dbReference type="RefSeq" id="WP_103932654.1">
    <property type="nucleotide sequence ID" value="NZ_FNVA01000002.1"/>
</dbReference>
<protein>
    <submittedName>
        <fullName evidence="3">Uncharacterized conserved protein, DUF885 familyt</fullName>
    </submittedName>
</protein>
<dbReference type="OrthoDB" id="9760040at2"/>
<evidence type="ECO:0000256" key="2">
    <source>
        <dbReference type="SAM" id="SignalP"/>
    </source>
</evidence>
<keyword evidence="2" id="KW-0732">Signal</keyword>
<dbReference type="EMBL" id="FNVA01000002">
    <property type="protein sequence ID" value="SEG03506.1"/>
    <property type="molecule type" value="Genomic_DNA"/>
</dbReference>
<dbReference type="Pfam" id="PF05960">
    <property type="entry name" value="DUF885"/>
    <property type="match status" value="1"/>
</dbReference>
<accession>A0A1H5WWM8</accession>
<dbReference type="AlphaFoldDB" id="A0A1H5WWM8"/>
<evidence type="ECO:0000256" key="1">
    <source>
        <dbReference type="SAM" id="MobiDB-lite"/>
    </source>
</evidence>
<gene>
    <name evidence="3" type="ORF">SAMN05421819_1765</name>
</gene>
<dbReference type="InterPro" id="IPR010281">
    <property type="entry name" value="DUF885"/>
</dbReference>
<feature type="chain" id="PRO_5009288795" evidence="2">
    <location>
        <begin position="31"/>
        <end position="633"/>
    </location>
</feature>
<feature type="compositionally biased region" description="Low complexity" evidence="1">
    <location>
        <begin position="29"/>
        <end position="57"/>
    </location>
</feature>
<dbReference type="PANTHER" id="PTHR33361:SF2">
    <property type="entry name" value="DUF885 DOMAIN-CONTAINING PROTEIN"/>
    <property type="match status" value="1"/>
</dbReference>
<keyword evidence="4" id="KW-1185">Reference proteome</keyword>
<dbReference type="PANTHER" id="PTHR33361">
    <property type="entry name" value="GLR0591 PROTEIN"/>
    <property type="match status" value="1"/>
</dbReference>
<feature type="region of interest" description="Disordered" evidence="1">
    <location>
        <begin position="29"/>
        <end position="75"/>
    </location>
</feature>
<feature type="signal peptide" evidence="2">
    <location>
        <begin position="1"/>
        <end position="30"/>
    </location>
</feature>
<organism evidence="3 4">
    <name type="scientific">Bryocella elongata</name>
    <dbReference type="NCBI Taxonomy" id="863522"/>
    <lineage>
        <taxon>Bacteria</taxon>
        <taxon>Pseudomonadati</taxon>
        <taxon>Acidobacteriota</taxon>
        <taxon>Terriglobia</taxon>
        <taxon>Terriglobales</taxon>
        <taxon>Acidobacteriaceae</taxon>
        <taxon>Bryocella</taxon>
    </lineage>
</organism>
<proteinExistence type="predicted"/>
<evidence type="ECO:0000313" key="4">
    <source>
        <dbReference type="Proteomes" id="UP000236728"/>
    </source>
</evidence>
<evidence type="ECO:0000313" key="3">
    <source>
        <dbReference type="EMBL" id="SEG03506.1"/>
    </source>
</evidence>
<name>A0A1H5WWM8_9BACT</name>
<sequence length="633" mass="70641">MRAARVSVAVSTVAVSILSLAGLAAAQAPAAKPAAPAAATPSAKPAPTDAPSAAAGDEGSPAPVSPFPQGPPTKAGLELREIHTADRKWRETQRGYVDPRRFGRIQPKEFRSVDPATQASEYEHLKSVAAQLDKLDIASMTEPERINLEIYQYQIGTQLDSQKFKEWEKPVNSLETFWTGAQGTGQRGFRTEQDYLNYMEWLSDLPRFFDENTANMKSGLARGFTPPKITLLGRDQTIAPIANAKSADDTPYWKAFQHMPSTINLAEQARLRAEGKQVIEAKVIPAYQKLLLFWNNDYYPNTVKSIAATDLPDGKAYYKAQIKRYTTLDMSAEDIHAFGLTEVAKIHQEMLDTMVEAKFQGDFPAFLKFLRTDPQFYPKTKEELLGAVSYMMKEFDDKADRYFGYMPRGRFGVHPVPDEVAPYQPAGFGGPGGFSINLYDLPSRPLYGMPALTLHEAAPGHSWAGLIAREHADPDGFRGGGSAFGEGWALYCERLGTEMDMYHTPYEKFGMLSFQSWRASRLVVDTGMHAMGWTREQAQQYLRENTVLSEHDIEEEVDRYISWPGQALSYYMGMTELLNERHHAEQVLGRKFNLRAFHDAVLATGGVPLPVLHEYLEAWIKGGGIGPYPDMEK</sequence>